<gene>
    <name evidence="2" type="ORF">NJ75_00784</name>
</gene>
<dbReference type="Proteomes" id="UP000031338">
    <property type="component" value="Unassembled WGS sequence"/>
</dbReference>
<dbReference type="PANTHER" id="PTHR10992:SF1086">
    <property type="entry name" value="AB HYDROLASE-1 DOMAIN-CONTAINING PROTEIN"/>
    <property type="match status" value="1"/>
</dbReference>
<organism evidence="2 3">
    <name type="scientific">Novosphingobium subterraneum</name>
    <dbReference type="NCBI Taxonomy" id="48936"/>
    <lineage>
        <taxon>Bacteria</taxon>
        <taxon>Pseudomonadati</taxon>
        <taxon>Pseudomonadota</taxon>
        <taxon>Alphaproteobacteria</taxon>
        <taxon>Sphingomonadales</taxon>
        <taxon>Sphingomonadaceae</taxon>
        <taxon>Novosphingobium</taxon>
    </lineage>
</organism>
<evidence type="ECO:0000313" key="3">
    <source>
        <dbReference type="Proteomes" id="UP000031338"/>
    </source>
</evidence>
<comment type="caution">
    <text evidence="2">The sequence shown here is derived from an EMBL/GenBank/DDBJ whole genome shotgun (WGS) entry which is preliminary data.</text>
</comment>
<feature type="domain" description="AB hydrolase-1" evidence="1">
    <location>
        <begin position="4"/>
        <end position="238"/>
    </location>
</feature>
<dbReference type="InterPro" id="IPR000073">
    <property type="entry name" value="AB_hydrolase_1"/>
</dbReference>
<dbReference type="GO" id="GO:0080030">
    <property type="term" value="F:methyl indole-3-acetate esterase activity"/>
    <property type="evidence" value="ECO:0007669"/>
    <property type="project" value="TreeGrafter"/>
</dbReference>
<reference evidence="2 3" key="1">
    <citation type="submission" date="2014-10" db="EMBL/GenBank/DDBJ databases">
        <title>Draft genome sequence of Novosphingobium subterraneum DSM 12447.</title>
        <authorList>
            <person name="Gan H.M."/>
            <person name="Gan H.Y."/>
            <person name="Savka M.A."/>
        </authorList>
    </citation>
    <scope>NUCLEOTIDE SEQUENCE [LARGE SCALE GENOMIC DNA]</scope>
    <source>
        <strain evidence="2 3">DSM 12447</strain>
    </source>
</reference>
<name>A0A0B8ZR81_9SPHN</name>
<dbReference type="InterPro" id="IPR029058">
    <property type="entry name" value="AB_hydrolase_fold"/>
</dbReference>
<dbReference type="AlphaFoldDB" id="A0A0B8ZR81"/>
<accession>A0A0B8ZR81</accession>
<sequence>MAGFVLIHGSWHGGWCFDPVAEILRARGHTVVAPTLPGMGGTAEEMAAVTLDGWGEFAAQHCRDLKAQGVGPVVLAGHSRGGLVVSTAAERDPAAMDAIVYICAMMLPAGMSRAEFKELEGPNPAFDAIISKVHDGVATVIDAANAAPVFAQVSPPDLVDAAMGRLMAEPHAPRSEKIAVTPERWGSLPRTYIECTLDRTIPIESQRRMIAMSPGANVVTLEADHSPYLSKPQELAEALEAALPA</sequence>
<proteinExistence type="predicted"/>
<dbReference type="SUPFAM" id="SSF53474">
    <property type="entry name" value="alpha/beta-Hydrolases"/>
    <property type="match status" value="1"/>
</dbReference>
<keyword evidence="2" id="KW-0378">Hydrolase</keyword>
<dbReference type="GO" id="GO:0080032">
    <property type="term" value="F:methyl jasmonate esterase activity"/>
    <property type="evidence" value="ECO:0007669"/>
    <property type="project" value="TreeGrafter"/>
</dbReference>
<evidence type="ECO:0000313" key="2">
    <source>
        <dbReference type="EMBL" id="KHS48702.1"/>
    </source>
</evidence>
<keyword evidence="3" id="KW-1185">Reference proteome</keyword>
<dbReference type="PATRIC" id="fig|48936.3.peg.794"/>
<dbReference type="EMBL" id="JRVC01000003">
    <property type="protein sequence ID" value="KHS48702.1"/>
    <property type="molecule type" value="Genomic_DNA"/>
</dbReference>
<dbReference type="InterPro" id="IPR045889">
    <property type="entry name" value="MES/HNL"/>
</dbReference>
<evidence type="ECO:0000259" key="1">
    <source>
        <dbReference type="Pfam" id="PF12697"/>
    </source>
</evidence>
<dbReference type="Gene3D" id="3.40.50.1820">
    <property type="entry name" value="alpha/beta hydrolase"/>
    <property type="match status" value="1"/>
</dbReference>
<protein>
    <submittedName>
        <fullName evidence="2">Alpha/beta hydrolase</fullName>
    </submittedName>
</protein>
<dbReference type="PANTHER" id="PTHR10992">
    <property type="entry name" value="METHYLESTERASE FAMILY MEMBER"/>
    <property type="match status" value="1"/>
</dbReference>
<dbReference type="STRING" id="48936.NJ75_00784"/>
<dbReference type="Pfam" id="PF12697">
    <property type="entry name" value="Abhydrolase_6"/>
    <property type="match status" value="1"/>
</dbReference>